<protein>
    <submittedName>
        <fullName evidence="1">Protein crossbronx-like</fullName>
    </submittedName>
</protein>
<sequence length="82" mass="9585">MEMPYMPASFSIPSWRKPMKWCGVVFREFLSMTKPEASWLKSSLLPDLFPNKASLLPTEEVKKKEVKCNVDRGRERLPKRKA</sequence>
<proteinExistence type="predicted"/>
<comment type="caution">
    <text evidence="1">The sequence shown here is derived from an EMBL/GenBank/DDBJ whole genome shotgun (WGS) entry which is preliminary data.</text>
</comment>
<reference evidence="1" key="1">
    <citation type="submission" date="2020-07" db="EMBL/GenBank/DDBJ databases">
        <title>Clarias magur genome sequencing, assembly and annotation.</title>
        <authorList>
            <person name="Kushwaha B."/>
            <person name="Kumar R."/>
            <person name="Das P."/>
            <person name="Joshi C.G."/>
            <person name="Kumar D."/>
            <person name="Nagpure N.S."/>
            <person name="Pandey M."/>
            <person name="Agarwal S."/>
            <person name="Srivastava S."/>
            <person name="Singh M."/>
            <person name="Sahoo L."/>
            <person name="Jayasankar P."/>
            <person name="Meher P.K."/>
            <person name="Koringa P.G."/>
            <person name="Iquebal M.A."/>
            <person name="Das S.P."/>
            <person name="Bit A."/>
            <person name="Patnaik S."/>
            <person name="Patel N."/>
            <person name="Shah T.M."/>
            <person name="Hinsu A."/>
            <person name="Jena J.K."/>
        </authorList>
    </citation>
    <scope>NUCLEOTIDE SEQUENCE</scope>
    <source>
        <strain evidence="1">CIFAMagur01</strain>
        <tissue evidence="1">Testis</tissue>
    </source>
</reference>
<gene>
    <name evidence="1" type="ORF">DAT39_011380</name>
</gene>
<dbReference type="EMBL" id="QNUK01000184">
    <property type="protein sequence ID" value="KAF5898884.1"/>
    <property type="molecule type" value="Genomic_DNA"/>
</dbReference>
<dbReference type="Proteomes" id="UP000727407">
    <property type="component" value="Unassembled WGS sequence"/>
</dbReference>
<evidence type="ECO:0000313" key="2">
    <source>
        <dbReference type="Proteomes" id="UP000727407"/>
    </source>
</evidence>
<dbReference type="AlphaFoldDB" id="A0A8J4UG47"/>
<accession>A0A8J4UG47</accession>
<evidence type="ECO:0000313" key="1">
    <source>
        <dbReference type="EMBL" id="KAF5898884.1"/>
    </source>
</evidence>
<organism evidence="1 2">
    <name type="scientific">Clarias magur</name>
    <name type="common">Asian catfish</name>
    <name type="synonym">Macropteronotus magur</name>
    <dbReference type="NCBI Taxonomy" id="1594786"/>
    <lineage>
        <taxon>Eukaryota</taxon>
        <taxon>Metazoa</taxon>
        <taxon>Chordata</taxon>
        <taxon>Craniata</taxon>
        <taxon>Vertebrata</taxon>
        <taxon>Euteleostomi</taxon>
        <taxon>Actinopterygii</taxon>
        <taxon>Neopterygii</taxon>
        <taxon>Teleostei</taxon>
        <taxon>Ostariophysi</taxon>
        <taxon>Siluriformes</taxon>
        <taxon>Clariidae</taxon>
        <taxon>Clarias</taxon>
    </lineage>
</organism>
<keyword evidence="2" id="KW-1185">Reference proteome</keyword>
<name>A0A8J4UG47_CLAMG</name>